<dbReference type="RefSeq" id="WP_168518163.1">
    <property type="nucleotide sequence ID" value="NZ_JAAXLS010000014.1"/>
</dbReference>
<keyword evidence="2" id="KW-1185">Reference proteome</keyword>
<dbReference type="Proteomes" id="UP000715441">
    <property type="component" value="Unassembled WGS sequence"/>
</dbReference>
<name>A0ABX1J6B6_9PSEU</name>
<dbReference type="InterPro" id="IPR027417">
    <property type="entry name" value="P-loop_NTPase"/>
</dbReference>
<evidence type="ECO:0000313" key="2">
    <source>
        <dbReference type="Proteomes" id="UP000715441"/>
    </source>
</evidence>
<dbReference type="Gene3D" id="3.40.50.300">
    <property type="entry name" value="P-loop containing nucleotide triphosphate hydrolases"/>
    <property type="match status" value="1"/>
</dbReference>
<dbReference type="EMBL" id="JAAXLS010000014">
    <property type="protein sequence ID" value="NKQ55332.1"/>
    <property type="molecule type" value="Genomic_DNA"/>
</dbReference>
<sequence>MSSRSAARCPAVVLSEVADAALAEPARLGDVRVVAVDGPSGAGKSTFAARLCAEFRRRGVRTVLISSDEFATWDDPVSWWPLLADGVLGPLARGESGRYRKLDWTSGFPVPGEEVAVAPPEVLVLEGVSVGRASFRSRLSMLCWAGGPDERARLERAVRRDGEACRASLRRWQAFERGWFAVDRPDAAVHPKGLVPLV</sequence>
<organism evidence="1 2">
    <name type="scientific">Amycolatopsis acididurans</name>
    <dbReference type="NCBI Taxonomy" id="2724524"/>
    <lineage>
        <taxon>Bacteria</taxon>
        <taxon>Bacillati</taxon>
        <taxon>Actinomycetota</taxon>
        <taxon>Actinomycetes</taxon>
        <taxon>Pseudonocardiales</taxon>
        <taxon>Pseudonocardiaceae</taxon>
        <taxon>Amycolatopsis</taxon>
    </lineage>
</organism>
<evidence type="ECO:0000313" key="1">
    <source>
        <dbReference type="EMBL" id="NKQ55332.1"/>
    </source>
</evidence>
<comment type="caution">
    <text evidence="1">The sequence shown here is derived from an EMBL/GenBank/DDBJ whole genome shotgun (WGS) entry which is preliminary data.</text>
</comment>
<keyword evidence="1" id="KW-0808">Transferase</keyword>
<reference evidence="1 2" key="1">
    <citation type="submission" date="2020-04" db="EMBL/GenBank/DDBJ databases">
        <title>Novel species.</title>
        <authorList>
            <person name="Teo W.F.A."/>
            <person name="Lipun K."/>
            <person name="Srisuk N."/>
            <person name="Duangmal K."/>
        </authorList>
    </citation>
    <scope>NUCLEOTIDE SEQUENCE [LARGE SCALE GENOMIC DNA]</scope>
    <source>
        <strain evidence="1 2">K13G38</strain>
    </source>
</reference>
<keyword evidence="1" id="KW-0418">Kinase</keyword>
<gene>
    <name evidence="1" type="ORF">HFP15_20815</name>
</gene>
<protein>
    <submittedName>
        <fullName evidence="1">Uridine kinase</fullName>
    </submittedName>
</protein>
<dbReference type="GO" id="GO:0016301">
    <property type="term" value="F:kinase activity"/>
    <property type="evidence" value="ECO:0007669"/>
    <property type="project" value="UniProtKB-KW"/>
</dbReference>
<accession>A0ABX1J6B6</accession>
<proteinExistence type="predicted"/>
<dbReference type="SUPFAM" id="SSF52540">
    <property type="entry name" value="P-loop containing nucleoside triphosphate hydrolases"/>
    <property type="match status" value="1"/>
</dbReference>